<dbReference type="InterPro" id="IPR013230">
    <property type="entry name" value="Peptidase_M15A_C"/>
</dbReference>
<dbReference type="Gene3D" id="3.40.50.1460">
    <property type="match status" value="1"/>
</dbReference>
<gene>
    <name evidence="4" type="ORF">QEZ52_16925</name>
</gene>
<dbReference type="InterPro" id="IPR009045">
    <property type="entry name" value="Zn_M74/Hedgehog-like"/>
</dbReference>
<feature type="domain" description="Peptidase M15A C-terminal" evidence="2">
    <location>
        <begin position="740"/>
        <end position="827"/>
    </location>
</feature>
<dbReference type="InterPro" id="IPR050452">
    <property type="entry name" value="Metacaspase"/>
</dbReference>
<dbReference type="InterPro" id="IPR036514">
    <property type="entry name" value="SGNH_hydro_sf"/>
</dbReference>
<dbReference type="SUPFAM" id="SSF52266">
    <property type="entry name" value="SGNH hydrolase"/>
    <property type="match status" value="1"/>
</dbReference>
<sequence length="1117" mass="123413">MTKITLEQLEALIADPARADADLSDYFILDQEASGPFAPVFTFNPDTVDIPLGPDGQARSAQIMNMANRFERWRRTGRFYEKIRSGYDGPIIVSEGDSWFQYPIRLHDTIDKLMERYAILSLGAAGDLLERMARKQEYLKALRDTGASILLLSGGGNDLVANGALADYLEEFDVDLKPADYLKPEFQGLLDSAFGYYEQMCRQVQGAFPHVQILCHGYDYPIPNRGKWLGKPMETRGIRDRSLQKAIAAEMMDRFNRGMRRLAKSMPHVTYIDCRSVVGDGRWYDELHPENPGYADVAGKFDREIRRISNAAPRSLPHSRGPFGGASHLAAPAVVGRANKAMSLHVGLNSVDADHYAGWDGALNACENDAHAMANLAAGQGFEPELLLTRNATREAVVARLAAAAETLTEGDMFFWSFAGHGYKLPDFNRDEAPDAKGEHWDETLVLYDFQIIDDELFSLWSRFKPGVRILMVPDCCHSGTVIRAMFPEVDQPKMRMMPQAIGSRTFEQNEQAYRNYIDEFAHQRDDILHNPLSARVRASVLSLTACQDHQVAMDGHQNGAFTEALLKVWNKGRFSGNYVQFRTAVDRAIGSPDQTPNLYWTGAEDAGFRAQVPFTLWTNPSSTVLGGIAPPAPPKVVPVSAPPMSLADRMLATEGDEHDDLPDDVVTEIAEGRWRSPADPGTRSVASWPDAQDFFDFIKALGLRHFSPGEFLILGGSHNGTGPCAGKNSYPPRSLWPNIANTAQVLDELRDRIGKPTVITNAYRAPAYNTCIGGATGSQHKQFNALDFKVPGVSTRDIAWALRQMRDDENRFKGGVGLYNSFVHVDTRGVNATWPPEFKNAASPAGTVLAPRHADLSPKDRRAMIEAIDLAPIQGRLPRVRSAFRSPETADEETALALEKQKLNAAVNASSVVSFVENLTPQQKDDVLLSTLFAQRAASAKKDPVKEIQAWLTVYLDTLSLLGWSVESAPQMQQQTLKANATFDEAILKILAVVASQSQFAILQEALGALGKLADNSGQIKLFDRSTSVTEGGHFQVGAAEASGEVVSMALGAFHYRWTDEQKNVLFVKWGKNEVKYWMAAQRASLSGRQYADIRDQVSERLGASRKKLIANIDLD</sequence>
<reference evidence="4 5" key="1">
    <citation type="submission" date="2023-04" db="EMBL/GenBank/DDBJ databases">
        <title>Complete genome sequence of Alisedimentitalea scapharcae.</title>
        <authorList>
            <person name="Rong J.-C."/>
            <person name="Yi M.-L."/>
            <person name="Zhao Q."/>
        </authorList>
    </citation>
    <scope>NUCLEOTIDE SEQUENCE [LARGE SCALE GENOMIC DNA]</scope>
    <source>
        <strain evidence="4 5">KCTC 42119</strain>
    </source>
</reference>
<dbReference type="Pfam" id="PF13472">
    <property type="entry name" value="Lipase_GDSL_2"/>
    <property type="match status" value="1"/>
</dbReference>
<dbReference type="Gene3D" id="3.30.1380.10">
    <property type="match status" value="1"/>
</dbReference>
<dbReference type="CDD" id="cd00229">
    <property type="entry name" value="SGNH_hydrolase"/>
    <property type="match status" value="1"/>
</dbReference>
<dbReference type="PANTHER" id="PTHR48104:SF30">
    <property type="entry name" value="METACASPASE-1"/>
    <property type="match status" value="1"/>
</dbReference>
<dbReference type="InterPro" id="IPR013830">
    <property type="entry name" value="SGNH_hydro"/>
</dbReference>
<evidence type="ECO:0000313" key="4">
    <source>
        <dbReference type="EMBL" id="WZK88265.1"/>
    </source>
</evidence>
<proteinExistence type="predicted"/>
<protein>
    <submittedName>
        <fullName evidence="4">Caspase family protein</fullName>
    </submittedName>
</protein>
<keyword evidence="5" id="KW-1185">Reference proteome</keyword>
<dbReference type="EMBL" id="CP123584">
    <property type="protein sequence ID" value="WZK88265.1"/>
    <property type="molecule type" value="Genomic_DNA"/>
</dbReference>
<dbReference type="PANTHER" id="PTHR48104">
    <property type="entry name" value="METACASPASE-4"/>
    <property type="match status" value="1"/>
</dbReference>
<name>A0ABZ2XQ89_9RHOB</name>
<dbReference type="Gene3D" id="3.40.50.1110">
    <property type="entry name" value="SGNH hydrolase"/>
    <property type="match status" value="1"/>
</dbReference>
<evidence type="ECO:0000259" key="1">
    <source>
        <dbReference type="Pfam" id="PF00656"/>
    </source>
</evidence>
<evidence type="ECO:0000259" key="3">
    <source>
        <dbReference type="Pfam" id="PF13472"/>
    </source>
</evidence>
<dbReference type="SUPFAM" id="SSF52129">
    <property type="entry name" value="Caspase-like"/>
    <property type="match status" value="1"/>
</dbReference>
<accession>A0ABZ2XQ89</accession>
<evidence type="ECO:0000259" key="2">
    <source>
        <dbReference type="Pfam" id="PF08291"/>
    </source>
</evidence>
<feature type="domain" description="SGNH hydrolase-type esterase" evidence="3">
    <location>
        <begin position="96"/>
        <end position="295"/>
    </location>
</feature>
<dbReference type="Pfam" id="PF00656">
    <property type="entry name" value="Peptidase_C14"/>
    <property type="match status" value="1"/>
</dbReference>
<dbReference type="Pfam" id="PF08291">
    <property type="entry name" value="Peptidase_M15_3"/>
    <property type="match status" value="1"/>
</dbReference>
<dbReference type="InterPro" id="IPR011600">
    <property type="entry name" value="Pept_C14_caspase"/>
</dbReference>
<dbReference type="InterPro" id="IPR029030">
    <property type="entry name" value="Caspase-like_dom_sf"/>
</dbReference>
<dbReference type="Proteomes" id="UP001623232">
    <property type="component" value="Chromosome"/>
</dbReference>
<evidence type="ECO:0000313" key="5">
    <source>
        <dbReference type="Proteomes" id="UP001623232"/>
    </source>
</evidence>
<feature type="domain" description="Peptidase C14 caspase" evidence="1">
    <location>
        <begin position="354"/>
        <end position="600"/>
    </location>
</feature>
<organism evidence="4 5">
    <name type="scientific">Aliisedimentitalea scapharcae</name>
    <dbReference type="NCBI Taxonomy" id="1524259"/>
    <lineage>
        <taxon>Bacteria</taxon>
        <taxon>Pseudomonadati</taxon>
        <taxon>Pseudomonadota</taxon>
        <taxon>Alphaproteobacteria</taxon>
        <taxon>Rhodobacterales</taxon>
        <taxon>Roseobacteraceae</taxon>
        <taxon>Aliisedimentitalea</taxon>
    </lineage>
</organism>
<dbReference type="RefSeq" id="WP_406645648.1">
    <property type="nucleotide sequence ID" value="NZ_CP123584.1"/>
</dbReference>
<dbReference type="SUPFAM" id="SSF55166">
    <property type="entry name" value="Hedgehog/DD-peptidase"/>
    <property type="match status" value="1"/>
</dbReference>